<sequence>MIVELFLDGRAASDRSDYAFNFKQPPSVNMSTRLTDI</sequence>
<accession>A0A381VME3</accession>
<proteinExistence type="predicted"/>
<protein>
    <submittedName>
        <fullName evidence="1">Uncharacterized protein</fullName>
    </submittedName>
</protein>
<evidence type="ECO:0000313" key="1">
    <source>
        <dbReference type="EMBL" id="SVA41489.1"/>
    </source>
</evidence>
<gene>
    <name evidence="1" type="ORF">METZ01_LOCUS94343</name>
</gene>
<name>A0A381VME3_9ZZZZ</name>
<feature type="non-terminal residue" evidence="1">
    <location>
        <position position="37"/>
    </location>
</feature>
<dbReference type="AlphaFoldDB" id="A0A381VME3"/>
<dbReference type="EMBL" id="UINC01009245">
    <property type="protein sequence ID" value="SVA41489.1"/>
    <property type="molecule type" value="Genomic_DNA"/>
</dbReference>
<organism evidence="1">
    <name type="scientific">marine metagenome</name>
    <dbReference type="NCBI Taxonomy" id="408172"/>
    <lineage>
        <taxon>unclassified sequences</taxon>
        <taxon>metagenomes</taxon>
        <taxon>ecological metagenomes</taxon>
    </lineage>
</organism>
<reference evidence="1" key="1">
    <citation type="submission" date="2018-05" db="EMBL/GenBank/DDBJ databases">
        <authorList>
            <person name="Lanie J.A."/>
            <person name="Ng W.-L."/>
            <person name="Kazmierczak K.M."/>
            <person name="Andrzejewski T.M."/>
            <person name="Davidsen T.M."/>
            <person name="Wayne K.J."/>
            <person name="Tettelin H."/>
            <person name="Glass J.I."/>
            <person name="Rusch D."/>
            <person name="Podicherti R."/>
            <person name="Tsui H.-C.T."/>
            <person name="Winkler M.E."/>
        </authorList>
    </citation>
    <scope>NUCLEOTIDE SEQUENCE</scope>
</reference>